<proteinExistence type="predicted"/>
<name>A0A345VJI7_9STRE</name>
<sequence length="120" mass="13395">MGKKEIAGRIAYYEGQTAVVAGKIAALEAARQTLQGTDTSVEYTLESHETIKATHHLAGTPYLEMTNAEEDIVSQMEKYFQDQKDFFLEEIASKLSHYNLTLDSYSRSLTSLRNSLALAE</sequence>
<evidence type="ECO:0000313" key="1">
    <source>
        <dbReference type="EMBL" id="AXJ12889.1"/>
    </source>
</evidence>
<dbReference type="AlphaFoldDB" id="A0A345VJI7"/>
<accession>A0A345VJI7</accession>
<evidence type="ECO:0008006" key="3">
    <source>
        <dbReference type="Google" id="ProtNLM"/>
    </source>
</evidence>
<dbReference type="EMBL" id="CP022601">
    <property type="protein sequence ID" value="AXJ12889.1"/>
    <property type="molecule type" value="Genomic_DNA"/>
</dbReference>
<gene>
    <name evidence="1" type="ORF">Sp14A_09680</name>
</gene>
<evidence type="ECO:0000313" key="2">
    <source>
        <dbReference type="Proteomes" id="UP000255411"/>
    </source>
</evidence>
<dbReference type="RefSeq" id="WP_115130108.1">
    <property type="nucleotide sequence ID" value="NZ_CP022601.1"/>
</dbReference>
<protein>
    <recommendedName>
        <fullName evidence="3">DUF5082 domain-containing protein</fullName>
    </recommendedName>
</protein>
<reference evidence="1 2" key="1">
    <citation type="submission" date="2017-07" db="EMBL/GenBank/DDBJ databases">
        <title>Streptococcus pluranimalium as cause of bovine abortion.</title>
        <authorList>
            <person name="Rodriguez Campos S."/>
            <person name="Gobeli Brawand S."/>
            <person name="Brodard I."/>
            <person name="Rychener L."/>
            <person name="Perreten V."/>
        </authorList>
    </citation>
    <scope>NUCLEOTIDE SEQUENCE [LARGE SCALE GENOMIC DNA]</scope>
    <source>
        <strain evidence="1 2">14A0014</strain>
    </source>
</reference>
<organism evidence="1 2">
    <name type="scientific">Streptococcus pluranimalium</name>
    <dbReference type="NCBI Taxonomy" id="82348"/>
    <lineage>
        <taxon>Bacteria</taxon>
        <taxon>Bacillati</taxon>
        <taxon>Bacillota</taxon>
        <taxon>Bacilli</taxon>
        <taxon>Lactobacillales</taxon>
        <taxon>Streptococcaceae</taxon>
        <taxon>Streptococcus</taxon>
    </lineage>
</organism>
<dbReference type="Proteomes" id="UP000255411">
    <property type="component" value="Chromosome"/>
</dbReference>